<reference evidence="1 2" key="3">
    <citation type="journal article" date="2006" name="Nature">
        <title>Analysis of the DNA sequence and duplication history of human chromosome 15.</title>
        <authorList>
            <person name="Zody M.C."/>
            <person name="Garber M."/>
            <person name="Sharpe T."/>
            <person name="Young S.K."/>
            <person name="Rowen L."/>
            <person name="O'Neill K."/>
            <person name="Whittaker C.A."/>
            <person name="Kamal M."/>
            <person name="Chang J.L."/>
            <person name="Cuomo C.A."/>
            <person name="Dewar K."/>
            <person name="FitzGerald M.G."/>
            <person name="Kodira C.D."/>
            <person name="Madan A."/>
            <person name="Qin S."/>
            <person name="Yang X."/>
            <person name="Abbasi N."/>
            <person name="Abouelleil A."/>
            <person name="Arachchi H.M."/>
            <person name="Baradarani L."/>
            <person name="Birditt B."/>
            <person name="Bloom S."/>
            <person name="Bloom T."/>
            <person name="Borowsky M.L."/>
            <person name="Burke J."/>
            <person name="Butler J."/>
            <person name="Cook A."/>
            <person name="DeArellano K."/>
            <person name="DeCaprio D."/>
            <person name="Dorris L.III."/>
            <person name="Dors M."/>
            <person name="Eichler E.E."/>
            <person name="Engels R."/>
            <person name="Fahey J."/>
            <person name="Fleetwood P."/>
            <person name="Friedman C."/>
            <person name="Gearin G."/>
            <person name="Hall J.L."/>
            <person name="Hensley G."/>
            <person name="Johnson E."/>
            <person name="Jones C."/>
            <person name="Kamat A."/>
            <person name="Kaur A."/>
            <person name="Locke D.P."/>
            <person name="Madan A."/>
            <person name="Munson G."/>
            <person name="Jaffe D.B."/>
            <person name="Lui A."/>
            <person name="Macdonald P."/>
            <person name="Mauceli E."/>
            <person name="Naylor J.W."/>
            <person name="Nesbitt R."/>
            <person name="Nicol R."/>
            <person name="O'Leary S.B."/>
            <person name="Ratcliffe A."/>
            <person name="Rounsley S."/>
            <person name="She X."/>
            <person name="Sneddon K.M."/>
            <person name="Stewart S."/>
            <person name="Sougnez C."/>
            <person name="Stone S.M."/>
            <person name="Topham K."/>
            <person name="Vincent D."/>
            <person name="Wang S."/>
            <person name="Zimmer A.R."/>
            <person name="Birren B.W."/>
            <person name="Hood L."/>
            <person name="Lander E.S."/>
            <person name="Nusbaum C."/>
        </authorList>
    </citation>
    <scope>NUCLEOTIDE SEQUENCE [LARGE SCALE GENOMIC DNA]</scope>
</reference>
<dbReference type="EMBL" id="KF456097">
    <property type="status" value="NOT_ANNOTATED_CDS"/>
    <property type="molecule type" value="Genomic_DNA"/>
</dbReference>
<reference evidence="1" key="4">
    <citation type="submission" date="2024-12" db="UniProtKB">
        <authorList>
            <consortium name="Ensembl"/>
        </authorList>
    </citation>
    <scope>IDENTIFICATION</scope>
</reference>
<reference evidence="1 2" key="2">
    <citation type="journal article" date="2004" name="Nature">
        <title>Finishing the euchromatic sequence of the human genome.</title>
        <authorList>
            <consortium name="International Human Genome Sequencing Consortium"/>
        </authorList>
    </citation>
    <scope>NUCLEOTIDE SEQUENCE [LARGE SCALE GENOMIC DNA]</scope>
</reference>
<dbReference type="AlphaFoldDB" id="H3BSL3"/>
<accession>H3BSL3</accession>
<keyword evidence="2" id="KW-1185">Reference proteome</keyword>
<evidence type="ECO:0000313" key="2">
    <source>
        <dbReference type="Proteomes" id="UP000005640"/>
    </source>
</evidence>
<gene>
    <name evidence="1" type="primary">BBS4</name>
</gene>
<dbReference type="VEuPathDB" id="HostDB:ENSG00000140463"/>
<organism evidence="1 2">
    <name type="scientific">Homo sapiens</name>
    <name type="common">Human</name>
    <dbReference type="NCBI Taxonomy" id="9606"/>
    <lineage>
        <taxon>Eukaryota</taxon>
        <taxon>Metazoa</taxon>
        <taxon>Chordata</taxon>
        <taxon>Craniata</taxon>
        <taxon>Vertebrata</taxon>
        <taxon>Euteleostomi</taxon>
        <taxon>Mammalia</taxon>
        <taxon>Eutheria</taxon>
        <taxon>Euarchontoglires</taxon>
        <taxon>Primates</taxon>
        <taxon>Haplorrhini</taxon>
        <taxon>Catarrhini</taxon>
        <taxon>Hominidae</taxon>
        <taxon>Homo</taxon>
    </lineage>
</organism>
<proteinExistence type="predicted"/>
<dbReference type="Bgee" id="ENSG00000140463">
    <property type="expression patterns" value="Expressed in right uterine tube and 190 other cell types or tissues"/>
</dbReference>
<dbReference type="OpenTargets" id="ENSG00000140463"/>
<dbReference type="Ensembl" id="ENST00000566400.6">
    <property type="protein sequence ID" value="ENSP00000456759.2"/>
    <property type="gene ID" value="ENSG00000140463.15"/>
</dbReference>
<evidence type="ECO:0000313" key="1">
    <source>
        <dbReference type="Ensembl" id="ENSP00000456759.2"/>
    </source>
</evidence>
<dbReference type="HGNC" id="HGNC:969">
    <property type="gene designation" value="BBS4"/>
</dbReference>
<dbReference type="HOGENOM" id="CLU_3428461_0_0_1"/>
<dbReference type="Proteomes" id="UP000005640">
    <property type="component" value="Chromosome 15"/>
</dbReference>
<protein>
    <submittedName>
        <fullName evidence="1">Bardet-Biedl syndrome 4</fullName>
    </submittedName>
</protein>
<reference evidence="1 2" key="1">
    <citation type="journal article" date="2001" name="Nature">
        <title>Initial sequencing and analysis of the human genome.</title>
        <authorList>
            <consortium name="International Human Genome Sequencing Consortium"/>
            <person name="Lander E.S."/>
            <person name="Linton L.M."/>
            <person name="Birren B."/>
            <person name="Nusbaum C."/>
            <person name="Zody M.C."/>
            <person name="Baldwin J."/>
            <person name="Devon K."/>
            <person name="Dewar K."/>
            <person name="Doyle M."/>
            <person name="FitzHugh W."/>
            <person name="Funke R."/>
            <person name="Gage D."/>
            <person name="Harris K."/>
            <person name="Heaford A."/>
            <person name="Howland J."/>
            <person name="Kann L."/>
            <person name="Lehoczky J."/>
            <person name="LeVine R."/>
            <person name="McEwan P."/>
            <person name="McKernan K."/>
            <person name="Meldrim J."/>
            <person name="Mesirov J.P."/>
            <person name="Miranda C."/>
            <person name="Morris W."/>
            <person name="Naylor J."/>
            <person name="Raymond C."/>
            <person name="Rosetti M."/>
            <person name="Santos R."/>
            <person name="Sheridan A."/>
            <person name="Sougnez C."/>
            <person name="Stange-Thomann N."/>
            <person name="Stojanovic N."/>
            <person name="Subramanian A."/>
            <person name="Wyman D."/>
            <person name="Rogers J."/>
            <person name="Sulston J."/>
            <person name="Ainscough R."/>
            <person name="Beck S."/>
            <person name="Bentley D."/>
            <person name="Burton J."/>
            <person name="Clee C."/>
            <person name="Carter N."/>
            <person name="Coulson A."/>
            <person name="Deadman R."/>
            <person name="Deloukas P."/>
            <person name="Dunham A."/>
            <person name="Dunham I."/>
            <person name="Durbin R."/>
            <person name="French L."/>
            <person name="Grafham D."/>
            <person name="Gregory S."/>
            <person name="Hubbard T."/>
            <person name="Humphray S."/>
            <person name="Hunt A."/>
            <person name="Jones M."/>
            <person name="Lloyd C."/>
            <person name="McMurray A."/>
            <person name="Matthews L."/>
            <person name="Mercer S."/>
            <person name="Milne S."/>
            <person name="Mullikin J.C."/>
            <person name="Mungall A."/>
            <person name="Plumb R."/>
            <person name="Ross M."/>
            <person name="Shownkeen R."/>
            <person name="Sims S."/>
            <person name="Waterston R.H."/>
            <person name="Wilson R.K."/>
            <person name="Hillier L.W."/>
            <person name="McPherson J.D."/>
            <person name="Marra M.A."/>
            <person name="Mardis E.R."/>
            <person name="Fulton L.A."/>
            <person name="Chinwalla A.T."/>
            <person name="Pepin K.H."/>
            <person name="Gish W.R."/>
            <person name="Chissoe S.L."/>
            <person name="Wendl M.C."/>
            <person name="Delehaunty K.D."/>
            <person name="Miner T.L."/>
            <person name="Delehaunty A."/>
            <person name="Kramer J.B."/>
            <person name="Cook L.L."/>
            <person name="Fulton R.S."/>
            <person name="Johnson D.L."/>
            <person name="Minx P.J."/>
            <person name="Clifton S.W."/>
            <person name="Hawkins T."/>
            <person name="Branscomb E."/>
            <person name="Predki P."/>
            <person name="Richardson P."/>
            <person name="Wenning S."/>
            <person name="Slezak T."/>
            <person name="Doggett N."/>
            <person name="Cheng J.F."/>
            <person name="Olsen A."/>
            <person name="Lucas S."/>
            <person name="Elkin C."/>
            <person name="Uberbacher E."/>
            <person name="Frazier M."/>
            <person name="Gibbs R.A."/>
            <person name="Muzny D.M."/>
            <person name="Scherer S.E."/>
            <person name="Bouck J.B."/>
            <person name="Sodergren E.J."/>
            <person name="Worley K.C."/>
            <person name="Rives C.M."/>
            <person name="Gorrell J.H."/>
            <person name="Metzker M.L."/>
            <person name="Naylor S.L."/>
            <person name="Kucherlapati R.S."/>
            <person name="Nelson D.L."/>
            <person name="Weinstock G.M."/>
            <person name="Sakaki Y."/>
            <person name="Fujiyama A."/>
            <person name="Hattori M."/>
            <person name="Yada T."/>
            <person name="Toyoda A."/>
            <person name="Itoh T."/>
            <person name="Kawagoe C."/>
            <person name="Watanabe H."/>
            <person name="Totoki Y."/>
            <person name="Taylor T."/>
            <person name="Weissenbach J."/>
            <person name="Heilig R."/>
            <person name="Saurin W."/>
            <person name="Artiguenave F."/>
            <person name="Brottier P."/>
            <person name="Bruls T."/>
            <person name="Pelletier E."/>
            <person name="Robert C."/>
            <person name="Wincker P."/>
            <person name="Smith D.R."/>
            <person name="Doucette-Stamm L."/>
            <person name="Rubenfield M."/>
            <person name="Weinstock K."/>
            <person name="Lee H.M."/>
            <person name="Dubois J."/>
            <person name="Rosenthal A."/>
            <person name="Platzer M."/>
            <person name="Nyakatura G."/>
            <person name="Taudien S."/>
            <person name="Rump A."/>
            <person name="Yang H."/>
            <person name="Yu J."/>
            <person name="Wang J."/>
            <person name="Huang G."/>
            <person name="Gu J."/>
            <person name="Hood L."/>
            <person name="Rowen L."/>
            <person name="Madan A."/>
            <person name="Qin S."/>
            <person name="Davis R.W."/>
            <person name="Federspiel N.A."/>
            <person name="Abola A.P."/>
            <person name="Proctor M.J."/>
            <person name="Myers R.M."/>
            <person name="Schmutz J."/>
            <person name="Dickson M."/>
            <person name="Grimwood J."/>
            <person name="Cox D.R."/>
            <person name="Olson M.V."/>
            <person name="Kaul R."/>
            <person name="Raymond C."/>
            <person name="Shimizu N."/>
            <person name="Kawasaki K."/>
            <person name="Minoshima S."/>
            <person name="Evans G.A."/>
            <person name="Athanasiou M."/>
            <person name="Schultz R."/>
            <person name="Roe B.A."/>
            <person name="Chen F."/>
            <person name="Pan H."/>
            <person name="Ramser J."/>
            <person name="Lehrach H."/>
            <person name="Reinhardt R."/>
            <person name="McCombie W.R."/>
            <person name="de la Bastide M."/>
            <person name="Dedhia N."/>
            <person name="Blocker H."/>
            <person name="Hornischer K."/>
            <person name="Nordsiek G."/>
            <person name="Agarwala R."/>
            <person name="Aravind L."/>
            <person name="Bailey J.A."/>
            <person name="Bateman A."/>
            <person name="Batzoglou S."/>
            <person name="Birney E."/>
            <person name="Bork P."/>
            <person name="Brown D.G."/>
            <person name="Burge C.B."/>
            <person name="Cerutti L."/>
            <person name="Chen H.C."/>
            <person name="Church D."/>
            <person name="Clamp M."/>
            <person name="Copley R.R."/>
            <person name="Doerks T."/>
            <person name="Eddy S.R."/>
            <person name="Eichler E.E."/>
            <person name="Furey T.S."/>
            <person name="Galagan J."/>
            <person name="Gilbert J.G."/>
            <person name="Harmon C."/>
            <person name="Hayashizaki Y."/>
            <person name="Haussler D."/>
            <person name="Hermjakob H."/>
            <person name="Hokamp K."/>
            <person name="Jang W."/>
            <person name="Johnson L.S."/>
            <person name="Jones T.A."/>
            <person name="Kasif S."/>
            <person name="Kaspryzk A."/>
            <person name="Kennedy S."/>
            <person name="Kent W.J."/>
            <person name="Kitts P."/>
            <person name="Koonin E.V."/>
            <person name="Korf I."/>
            <person name="Kulp D."/>
            <person name="Lancet D."/>
            <person name="Lowe T.M."/>
            <person name="McLysaght A."/>
            <person name="Mikkelsen T."/>
            <person name="Moran J.V."/>
            <person name="Mulder N."/>
            <person name="Pollara V.J."/>
            <person name="Ponting C.P."/>
            <person name="Schuler G."/>
            <person name="Schultz J."/>
            <person name="Slater G."/>
            <person name="Smit A.F."/>
            <person name="Stupka E."/>
            <person name="Szustakowski J."/>
            <person name="Thierry-Mieg D."/>
            <person name="Thierry-Mieg J."/>
            <person name="Wagner L."/>
            <person name="Wallis J."/>
            <person name="Wheeler R."/>
            <person name="Williams A."/>
            <person name="Wolf Y.I."/>
            <person name="Wolfe K.H."/>
            <person name="Yang S.P."/>
            <person name="Yeh R.F."/>
            <person name="Collins F."/>
            <person name="Guyer M.S."/>
            <person name="Peterson J."/>
            <person name="Felsenfeld A."/>
            <person name="Wetterstrand K.A."/>
            <person name="Patrinos A."/>
            <person name="Morgan M.J."/>
            <person name="de Jong P."/>
            <person name="Catanese J.J."/>
            <person name="Osoegawa K."/>
            <person name="Shizuya H."/>
            <person name="Choi S."/>
            <person name="Chen Y.J."/>
        </authorList>
    </citation>
    <scope>NUCLEOTIDE SEQUENCE [LARGE SCALE GENOMIC DNA]</scope>
</reference>
<sequence>MAEERVATLQSFLFWRSRTG</sequence>
<dbReference type="EMBL" id="AC009712">
    <property type="status" value="NOT_ANNOTATED_CDS"/>
    <property type="molecule type" value="Genomic_DNA"/>
</dbReference>
<name>H3BSL3_HUMAN</name>
<dbReference type="GeneTree" id="ENSGT00940000158166"/>